<dbReference type="AlphaFoldDB" id="A0A846QL79"/>
<dbReference type="GO" id="GO:0016853">
    <property type="term" value="F:isomerase activity"/>
    <property type="evidence" value="ECO:0007669"/>
    <property type="project" value="UniProtKB-KW"/>
</dbReference>
<dbReference type="PANTHER" id="PTHR12110:SF41">
    <property type="entry name" value="INOSOSE DEHYDRATASE"/>
    <property type="match status" value="1"/>
</dbReference>
<name>A0A846QL79_9FLAO</name>
<dbReference type="PANTHER" id="PTHR12110">
    <property type="entry name" value="HYDROXYPYRUVATE ISOMERASE"/>
    <property type="match status" value="1"/>
</dbReference>
<dbReference type="SUPFAM" id="SSF51658">
    <property type="entry name" value="Xylose isomerase-like"/>
    <property type="match status" value="1"/>
</dbReference>
<evidence type="ECO:0000259" key="1">
    <source>
        <dbReference type="Pfam" id="PF01261"/>
    </source>
</evidence>
<evidence type="ECO:0000313" key="3">
    <source>
        <dbReference type="Proteomes" id="UP000590442"/>
    </source>
</evidence>
<protein>
    <submittedName>
        <fullName evidence="2">Sugar phosphate isomerase/epimerase</fullName>
    </submittedName>
</protein>
<dbReference type="EMBL" id="JAATJJ010000001">
    <property type="protein sequence ID" value="NJB69716.1"/>
    <property type="molecule type" value="Genomic_DNA"/>
</dbReference>
<dbReference type="InterPro" id="IPR036237">
    <property type="entry name" value="Xyl_isomerase-like_sf"/>
</dbReference>
<gene>
    <name evidence="2" type="ORF">GGR42_000178</name>
</gene>
<dbReference type="RefSeq" id="WP_167959914.1">
    <property type="nucleotide sequence ID" value="NZ_JAATJJ010000001.1"/>
</dbReference>
<keyword evidence="2" id="KW-0413">Isomerase</keyword>
<keyword evidence="3" id="KW-1185">Reference proteome</keyword>
<proteinExistence type="predicted"/>
<feature type="domain" description="Xylose isomerase-like TIM barrel" evidence="1">
    <location>
        <begin position="59"/>
        <end position="279"/>
    </location>
</feature>
<accession>A0A846QL79</accession>
<comment type="caution">
    <text evidence="2">The sequence shown here is derived from an EMBL/GenBank/DDBJ whole genome shotgun (WGS) entry which is preliminary data.</text>
</comment>
<organism evidence="2 3">
    <name type="scientific">Saonia flava</name>
    <dbReference type="NCBI Taxonomy" id="523696"/>
    <lineage>
        <taxon>Bacteria</taxon>
        <taxon>Pseudomonadati</taxon>
        <taxon>Bacteroidota</taxon>
        <taxon>Flavobacteriia</taxon>
        <taxon>Flavobacteriales</taxon>
        <taxon>Flavobacteriaceae</taxon>
        <taxon>Saonia</taxon>
    </lineage>
</organism>
<dbReference type="InterPro" id="IPR050312">
    <property type="entry name" value="IolE/XylAMocC-like"/>
</dbReference>
<evidence type="ECO:0000313" key="2">
    <source>
        <dbReference type="EMBL" id="NJB69716.1"/>
    </source>
</evidence>
<dbReference type="Pfam" id="PF01261">
    <property type="entry name" value="AP_endonuc_2"/>
    <property type="match status" value="1"/>
</dbReference>
<dbReference type="InterPro" id="IPR013022">
    <property type="entry name" value="Xyl_isomerase-like_TIM-brl"/>
</dbReference>
<reference evidence="2 3" key="1">
    <citation type="submission" date="2020-03" db="EMBL/GenBank/DDBJ databases">
        <title>Genomic Encyclopedia of Type Strains, Phase IV (KMG-IV): sequencing the most valuable type-strain genomes for metagenomic binning, comparative biology and taxonomic classification.</title>
        <authorList>
            <person name="Goeker M."/>
        </authorList>
    </citation>
    <scope>NUCLEOTIDE SEQUENCE [LARGE SCALE GENOMIC DNA]</scope>
    <source>
        <strain evidence="2 3">DSM 29762</strain>
    </source>
</reference>
<sequence>MKNINRREFVKKSVLSASAVPFISPISSILWASQENKLPIHIFSKHLQFLDYRSAGEIAAKIGFAGLDLTVRPNGHVLPKDVEKVLPKAITDIKKGGSSCSLMTTAIESVRNERDMAVLKTAATLGIKFYRSNWFNYNGETSMPEALLNYQQEVSDLSKINKELGLVGCYQNHAGTRVGASLWEVAKLLETADPSHFGVQYDIRHATVEGGLSWENGLKLIQEHIKTIVVKDFKWGLVDGEWTTVNTPIGGGMVDFKTYFGLLKKYNIQAPVILHMEYNLGGAEHGRTALTVDKKVVFEAMKKDLKKVQELWAEA</sequence>
<dbReference type="Proteomes" id="UP000590442">
    <property type="component" value="Unassembled WGS sequence"/>
</dbReference>
<dbReference type="Gene3D" id="3.20.20.150">
    <property type="entry name" value="Divalent-metal-dependent TIM barrel enzymes"/>
    <property type="match status" value="1"/>
</dbReference>